<comment type="caution">
    <text evidence="3">The sequence shown here is derived from an EMBL/GenBank/DDBJ whole genome shotgun (WGS) entry which is preliminary data.</text>
</comment>
<protein>
    <submittedName>
        <fullName evidence="3">Protein kinase (Incomplete catalytic triad)</fullName>
    </submittedName>
</protein>
<feature type="domain" description="Protein kinase" evidence="2">
    <location>
        <begin position="102"/>
        <end position="291"/>
    </location>
</feature>
<dbReference type="Pfam" id="PF14531">
    <property type="entry name" value="Kinase-like"/>
    <property type="match status" value="1"/>
</dbReference>
<evidence type="ECO:0000313" key="3">
    <source>
        <dbReference type="EMBL" id="PHJ14772.1"/>
    </source>
</evidence>
<dbReference type="EMBL" id="MIGC01011499">
    <property type="protein sequence ID" value="PHJ14772.1"/>
    <property type="molecule type" value="Genomic_DNA"/>
</dbReference>
<accession>A0A2C6KDY5</accession>
<dbReference type="Gene3D" id="3.30.200.20">
    <property type="entry name" value="Phosphorylase Kinase, domain 1"/>
    <property type="match status" value="1"/>
</dbReference>
<dbReference type="GeneID" id="94434727"/>
<dbReference type="VEuPathDB" id="ToxoDB:CSUI_011418"/>
<dbReference type="GO" id="GO:0005524">
    <property type="term" value="F:ATP binding"/>
    <property type="evidence" value="ECO:0007669"/>
    <property type="project" value="InterPro"/>
</dbReference>
<dbReference type="OrthoDB" id="544350at2759"/>
<dbReference type="Gene3D" id="1.10.510.10">
    <property type="entry name" value="Transferase(Phosphotransferase) domain 1"/>
    <property type="match status" value="1"/>
</dbReference>
<name>A0A2C6KDY5_9APIC</name>
<keyword evidence="3" id="KW-0418">Kinase</keyword>
<dbReference type="PROSITE" id="PS50011">
    <property type="entry name" value="PROTEIN_KINASE_DOM"/>
    <property type="match status" value="1"/>
</dbReference>
<dbReference type="AlphaFoldDB" id="A0A2C6KDY5"/>
<evidence type="ECO:0000256" key="1">
    <source>
        <dbReference type="SAM" id="MobiDB-lite"/>
    </source>
</evidence>
<keyword evidence="4" id="KW-1185">Reference proteome</keyword>
<evidence type="ECO:0000313" key="4">
    <source>
        <dbReference type="Proteomes" id="UP000221165"/>
    </source>
</evidence>
<evidence type="ECO:0000259" key="2">
    <source>
        <dbReference type="PROSITE" id="PS50011"/>
    </source>
</evidence>
<feature type="region of interest" description="Disordered" evidence="1">
    <location>
        <begin position="1"/>
        <end position="33"/>
    </location>
</feature>
<dbReference type="GO" id="GO:0004672">
    <property type="term" value="F:protein kinase activity"/>
    <property type="evidence" value="ECO:0007669"/>
    <property type="project" value="InterPro"/>
</dbReference>
<sequence length="291" mass="32661">TSNETGSEATFPGESEPVSLEVAPDETSSQEWERIEKEGQRWVKSRVGEFVPKLVSSKPSSFFRLLFADQKTVVSSLLAKMLPEGKRFKLEPRAPGSELDEVVRGPVLGIGTRGVVFEGTMVSSGEKFAMKMQYVQKGFFGQWPTRKEMVKEMQQELAVADILKHAYGPEGVLSKGLVLPVETRRIRGYGEFITHPFTRTLLWNNITIFPVMKCTLADLVKIPNWPREARLYVSKRLLEIIAAVHENGVVHSDIHEGNVLLKKGSGDVFFGDFYNRRGISTMRAEGGENKR</sequence>
<dbReference type="InterPro" id="IPR027916">
    <property type="entry name" value="Kinase-like_dom_ROP"/>
</dbReference>
<dbReference type="Proteomes" id="UP000221165">
    <property type="component" value="Unassembled WGS sequence"/>
</dbReference>
<dbReference type="SUPFAM" id="SSF56112">
    <property type="entry name" value="Protein kinase-like (PK-like)"/>
    <property type="match status" value="1"/>
</dbReference>
<feature type="non-terminal residue" evidence="3">
    <location>
        <position position="1"/>
    </location>
</feature>
<organism evidence="3 4">
    <name type="scientific">Cystoisospora suis</name>
    <dbReference type="NCBI Taxonomy" id="483139"/>
    <lineage>
        <taxon>Eukaryota</taxon>
        <taxon>Sar</taxon>
        <taxon>Alveolata</taxon>
        <taxon>Apicomplexa</taxon>
        <taxon>Conoidasida</taxon>
        <taxon>Coccidia</taxon>
        <taxon>Eucoccidiorida</taxon>
        <taxon>Eimeriorina</taxon>
        <taxon>Sarcocystidae</taxon>
        <taxon>Cystoisospora</taxon>
    </lineage>
</organism>
<dbReference type="InterPro" id="IPR000719">
    <property type="entry name" value="Prot_kinase_dom"/>
</dbReference>
<keyword evidence="3" id="KW-0808">Transferase</keyword>
<dbReference type="RefSeq" id="XP_067916508.1">
    <property type="nucleotide sequence ID" value="XM_068071516.1"/>
</dbReference>
<reference evidence="3 4" key="1">
    <citation type="journal article" date="2017" name="Int. J. Parasitol.">
        <title>The genome of the protozoan parasite Cystoisospora suis and a reverse vaccinology approach to identify vaccine candidates.</title>
        <authorList>
            <person name="Palmieri N."/>
            <person name="Shrestha A."/>
            <person name="Ruttkowski B."/>
            <person name="Beck T."/>
            <person name="Vogl C."/>
            <person name="Tomley F."/>
            <person name="Blake D.P."/>
            <person name="Joachim A."/>
        </authorList>
    </citation>
    <scope>NUCLEOTIDE SEQUENCE [LARGE SCALE GENOMIC DNA]</scope>
    <source>
        <strain evidence="3 4">Wien I</strain>
    </source>
</reference>
<proteinExistence type="predicted"/>
<gene>
    <name evidence="3" type="ORF">CSUI_011418</name>
</gene>
<dbReference type="InterPro" id="IPR011009">
    <property type="entry name" value="Kinase-like_dom_sf"/>
</dbReference>